<comment type="caution">
    <text evidence="3">The sequence shown here is derived from an EMBL/GenBank/DDBJ whole genome shotgun (WGS) entry which is preliminary data.</text>
</comment>
<keyword evidence="2" id="KW-0732">Signal</keyword>
<accession>A0A370BD61</accession>
<evidence type="ECO:0000256" key="2">
    <source>
        <dbReference type="SAM" id="SignalP"/>
    </source>
</evidence>
<reference evidence="3 4" key="1">
    <citation type="submission" date="2018-07" db="EMBL/GenBank/DDBJ databases">
        <title>Streptomyces species from bats.</title>
        <authorList>
            <person name="Dunlap C."/>
        </authorList>
    </citation>
    <scope>NUCLEOTIDE SEQUENCE [LARGE SCALE GENOMIC DNA]</scope>
    <source>
        <strain evidence="3 4">AC230</strain>
    </source>
</reference>
<dbReference type="OrthoDB" id="4326086at2"/>
<keyword evidence="4" id="KW-1185">Reference proteome</keyword>
<dbReference type="AlphaFoldDB" id="A0A370BD61"/>
<gene>
    <name evidence="3" type="ORF">DVH02_02520</name>
</gene>
<feature type="signal peptide" evidence="2">
    <location>
        <begin position="1"/>
        <end position="17"/>
    </location>
</feature>
<feature type="compositionally biased region" description="Basic and acidic residues" evidence="1">
    <location>
        <begin position="19"/>
        <end position="29"/>
    </location>
</feature>
<evidence type="ECO:0008006" key="5">
    <source>
        <dbReference type="Google" id="ProtNLM"/>
    </source>
</evidence>
<sequence length="115" mass="12497">MAFGVALLATVSGLATAVDRSDRADRDRTPVASPAASRAASHSTCLTTLAGSHVTALCHNPYPETDLVQLHVRCARWWDVAADGARVEVGAAHRVRLADRCWKEVREAWVTHERP</sequence>
<organism evidence="3 4">
    <name type="scientific">Streptomyces corynorhini</name>
    <dbReference type="NCBI Taxonomy" id="2282652"/>
    <lineage>
        <taxon>Bacteria</taxon>
        <taxon>Bacillati</taxon>
        <taxon>Actinomycetota</taxon>
        <taxon>Actinomycetes</taxon>
        <taxon>Kitasatosporales</taxon>
        <taxon>Streptomycetaceae</taxon>
        <taxon>Streptomyces</taxon>
    </lineage>
</organism>
<feature type="region of interest" description="Disordered" evidence="1">
    <location>
        <begin position="19"/>
        <end position="40"/>
    </location>
</feature>
<evidence type="ECO:0000313" key="3">
    <source>
        <dbReference type="EMBL" id="RDG39698.1"/>
    </source>
</evidence>
<name>A0A370BD61_9ACTN</name>
<proteinExistence type="predicted"/>
<dbReference type="EMBL" id="QQNA01000012">
    <property type="protein sequence ID" value="RDG39698.1"/>
    <property type="molecule type" value="Genomic_DNA"/>
</dbReference>
<evidence type="ECO:0000313" key="4">
    <source>
        <dbReference type="Proteomes" id="UP000253741"/>
    </source>
</evidence>
<evidence type="ECO:0000256" key="1">
    <source>
        <dbReference type="SAM" id="MobiDB-lite"/>
    </source>
</evidence>
<feature type="chain" id="PRO_5038457096" description="Secreted protein" evidence="2">
    <location>
        <begin position="18"/>
        <end position="115"/>
    </location>
</feature>
<protein>
    <recommendedName>
        <fullName evidence="5">Secreted protein</fullName>
    </recommendedName>
</protein>
<dbReference type="Proteomes" id="UP000253741">
    <property type="component" value="Unassembled WGS sequence"/>
</dbReference>